<dbReference type="PANTHER" id="PTHR33643">
    <property type="entry name" value="UREASE ACCESSORY PROTEIN D"/>
    <property type="match status" value="1"/>
</dbReference>
<protein>
    <recommendedName>
        <fullName evidence="4">Urease accessory protein UreD</fullName>
    </recommendedName>
</protein>
<reference evidence="3" key="1">
    <citation type="submission" date="2018-05" db="EMBL/GenBank/DDBJ databases">
        <authorList>
            <person name="Lanie J.A."/>
            <person name="Ng W.-L."/>
            <person name="Kazmierczak K.M."/>
            <person name="Andrzejewski T.M."/>
            <person name="Davidsen T.M."/>
            <person name="Wayne K.J."/>
            <person name="Tettelin H."/>
            <person name="Glass J.I."/>
            <person name="Rusch D."/>
            <person name="Podicherti R."/>
            <person name="Tsui H.-C.T."/>
            <person name="Winkler M.E."/>
        </authorList>
    </citation>
    <scope>NUCLEOTIDE SEQUENCE</scope>
</reference>
<dbReference type="AlphaFoldDB" id="A0A381R9G4"/>
<comment type="similarity">
    <text evidence="1">Belongs to the UreD family.</text>
</comment>
<name>A0A381R9G4_9ZZZZ</name>
<dbReference type="HAMAP" id="MF_01384">
    <property type="entry name" value="UreD"/>
    <property type="match status" value="1"/>
</dbReference>
<organism evidence="3">
    <name type="scientific">marine metagenome</name>
    <dbReference type="NCBI Taxonomy" id="408172"/>
    <lineage>
        <taxon>unclassified sequences</taxon>
        <taxon>metagenomes</taxon>
        <taxon>ecological metagenomes</taxon>
    </lineage>
</organism>
<sequence length="275" mass="30460">MAYVTVDGWSAKLSLSFERAVARTNLRVKERVGPLSVQRPFYPEEDVCHAYILHPPGGVVGGDQLELDVQVGEQSSALITTPAANKIYRSNGPESRIKQEVSVKRGGTLEWLPQETILFGGSSLVTRTRVNLHPSACFSGWDLIVLGRPFSGDRYEEGAFDQKMTIAVADKPILNERHRWRREEPMLGAAWGVGGNCALASVYVYPADLDMLERVQQLIAPPPVEAGASLLGELLVARFLGTAPQKIRIVAERLWTMIRPLQMGREASRPRIWST</sequence>
<evidence type="ECO:0008006" key="4">
    <source>
        <dbReference type="Google" id="ProtNLM"/>
    </source>
</evidence>
<evidence type="ECO:0000256" key="1">
    <source>
        <dbReference type="ARBA" id="ARBA00007177"/>
    </source>
</evidence>
<keyword evidence="2" id="KW-0143">Chaperone</keyword>
<dbReference type="Pfam" id="PF01774">
    <property type="entry name" value="UreD"/>
    <property type="match status" value="1"/>
</dbReference>
<dbReference type="GO" id="GO:0016151">
    <property type="term" value="F:nickel cation binding"/>
    <property type="evidence" value="ECO:0007669"/>
    <property type="project" value="InterPro"/>
</dbReference>
<evidence type="ECO:0000313" key="3">
    <source>
        <dbReference type="EMBL" id="SUZ88376.1"/>
    </source>
</evidence>
<dbReference type="EMBL" id="UINC01001767">
    <property type="protein sequence ID" value="SUZ88376.1"/>
    <property type="molecule type" value="Genomic_DNA"/>
</dbReference>
<dbReference type="PANTHER" id="PTHR33643:SF1">
    <property type="entry name" value="UREASE ACCESSORY PROTEIN D"/>
    <property type="match status" value="1"/>
</dbReference>
<evidence type="ECO:0000256" key="2">
    <source>
        <dbReference type="ARBA" id="ARBA00023186"/>
    </source>
</evidence>
<dbReference type="InterPro" id="IPR002669">
    <property type="entry name" value="UreD"/>
</dbReference>
<accession>A0A381R9G4</accession>
<proteinExistence type="inferred from homology"/>
<gene>
    <name evidence="3" type="ORF">METZ01_LOCUS41230</name>
</gene>